<reference evidence="3 4" key="1">
    <citation type="journal article" date="2010" name="Stand. Genomic Sci.">
        <title>Complete genome sequence of Spirochaeta smaragdinae type strain (SEBR 4228).</title>
        <authorList>
            <person name="Mavromatis K."/>
            <person name="Yasawong M."/>
            <person name="Chertkov O."/>
            <person name="Lapidus A."/>
            <person name="Lucas S."/>
            <person name="Nolan M."/>
            <person name="Del Rio T.G."/>
            <person name="Tice H."/>
            <person name="Cheng J.F."/>
            <person name="Pitluck S."/>
            <person name="Liolios K."/>
            <person name="Ivanova N."/>
            <person name="Tapia R."/>
            <person name="Han C."/>
            <person name="Bruce D."/>
            <person name="Goodwin L."/>
            <person name="Pati A."/>
            <person name="Chen A."/>
            <person name="Palaniappan K."/>
            <person name="Land M."/>
            <person name="Hauser L."/>
            <person name="Chang Y.J."/>
            <person name="Jeffries C.D."/>
            <person name="Detter J.C."/>
            <person name="Rohde M."/>
            <person name="Brambilla E."/>
            <person name="Spring S."/>
            <person name="Goker M."/>
            <person name="Sikorski J."/>
            <person name="Woyke T."/>
            <person name="Bristow J."/>
            <person name="Eisen J.A."/>
            <person name="Markowitz V."/>
            <person name="Hugenholtz P."/>
            <person name="Klenk H.P."/>
            <person name="Kyrpides N.C."/>
        </authorList>
    </citation>
    <scope>NUCLEOTIDE SEQUENCE [LARGE SCALE GENOMIC DNA]</scope>
    <source>
        <strain evidence="4">DSM 11293 / JCM 15392 / SEBR 4228</strain>
    </source>
</reference>
<feature type="domain" description="Putative zinc-ribbon" evidence="2">
    <location>
        <begin position="66"/>
        <end position="90"/>
    </location>
</feature>
<feature type="transmembrane region" description="Helical" evidence="1">
    <location>
        <begin position="29"/>
        <end position="49"/>
    </location>
</feature>
<sequence>MSFVVFIIWVVLAFLLASSAKSKGRSYAGFLVLGLILSPVIGFIILLVMGENKDIVQQQNIESGITKKCPYCANEIKKEAIVCQYCGRDLPQKPEE</sequence>
<dbReference type="EMBL" id="CP002116">
    <property type="protein sequence ID" value="ADK81641.1"/>
    <property type="molecule type" value="Genomic_DNA"/>
</dbReference>
<organism evidence="3 4">
    <name type="scientific">Sediminispirochaeta smaragdinae (strain DSM 11293 / JCM 15392 / SEBR 4228)</name>
    <name type="common">Spirochaeta smaragdinae</name>
    <dbReference type="NCBI Taxonomy" id="573413"/>
    <lineage>
        <taxon>Bacteria</taxon>
        <taxon>Pseudomonadati</taxon>
        <taxon>Spirochaetota</taxon>
        <taxon>Spirochaetia</taxon>
        <taxon>Spirochaetales</taxon>
        <taxon>Spirochaetaceae</taxon>
        <taxon>Sediminispirochaeta</taxon>
    </lineage>
</organism>
<dbReference type="Proteomes" id="UP000002318">
    <property type="component" value="Chromosome"/>
</dbReference>
<protein>
    <recommendedName>
        <fullName evidence="2">Putative zinc-ribbon domain-containing protein</fullName>
    </recommendedName>
</protein>
<evidence type="ECO:0000259" key="2">
    <source>
        <dbReference type="Pfam" id="PF13248"/>
    </source>
</evidence>
<accession>E1R3L0</accession>
<dbReference type="OrthoDB" id="163409at2"/>
<dbReference type="RefSeq" id="WP_013255103.1">
    <property type="nucleotide sequence ID" value="NC_014364.1"/>
</dbReference>
<proteinExistence type="predicted"/>
<dbReference type="AlphaFoldDB" id="E1R3L0"/>
<evidence type="ECO:0000313" key="4">
    <source>
        <dbReference type="Proteomes" id="UP000002318"/>
    </source>
</evidence>
<dbReference type="STRING" id="573413.Spirs_2528"/>
<evidence type="ECO:0000256" key="1">
    <source>
        <dbReference type="SAM" id="Phobius"/>
    </source>
</evidence>
<dbReference type="Pfam" id="PF13248">
    <property type="entry name" value="Zn_ribbon_3"/>
    <property type="match status" value="1"/>
</dbReference>
<keyword evidence="1" id="KW-0472">Membrane</keyword>
<dbReference type="InterPro" id="IPR059113">
    <property type="entry name" value="Znf_ribbon"/>
</dbReference>
<keyword evidence="1" id="KW-0812">Transmembrane</keyword>
<keyword evidence="1" id="KW-1133">Transmembrane helix</keyword>
<evidence type="ECO:0000313" key="3">
    <source>
        <dbReference type="EMBL" id="ADK81641.1"/>
    </source>
</evidence>
<name>E1R3L0_SEDSS</name>
<dbReference type="KEGG" id="ssm:Spirs_2528"/>
<dbReference type="HOGENOM" id="CLU_159337_0_0_12"/>
<gene>
    <name evidence="3" type="ordered locus">Spirs_2528</name>
</gene>
<keyword evidence="4" id="KW-1185">Reference proteome</keyword>